<organism evidence="3 4">
    <name type="scientific">Tanacetum coccineum</name>
    <dbReference type="NCBI Taxonomy" id="301880"/>
    <lineage>
        <taxon>Eukaryota</taxon>
        <taxon>Viridiplantae</taxon>
        <taxon>Streptophyta</taxon>
        <taxon>Embryophyta</taxon>
        <taxon>Tracheophyta</taxon>
        <taxon>Spermatophyta</taxon>
        <taxon>Magnoliopsida</taxon>
        <taxon>eudicotyledons</taxon>
        <taxon>Gunneridae</taxon>
        <taxon>Pentapetalae</taxon>
        <taxon>asterids</taxon>
        <taxon>campanulids</taxon>
        <taxon>Asterales</taxon>
        <taxon>Asteraceae</taxon>
        <taxon>Asteroideae</taxon>
        <taxon>Anthemideae</taxon>
        <taxon>Anthemidinae</taxon>
        <taxon>Tanacetum</taxon>
    </lineage>
</organism>
<reference evidence="3" key="2">
    <citation type="submission" date="2022-01" db="EMBL/GenBank/DDBJ databases">
        <authorList>
            <person name="Yamashiro T."/>
            <person name="Shiraishi A."/>
            <person name="Satake H."/>
            <person name="Nakayama K."/>
        </authorList>
    </citation>
    <scope>NUCLEOTIDE SEQUENCE</scope>
</reference>
<dbReference type="Proteomes" id="UP001151760">
    <property type="component" value="Unassembled WGS sequence"/>
</dbReference>
<dbReference type="SUPFAM" id="SSF56219">
    <property type="entry name" value="DNase I-like"/>
    <property type="match status" value="1"/>
</dbReference>
<evidence type="ECO:0000259" key="2">
    <source>
        <dbReference type="Pfam" id="PF00078"/>
    </source>
</evidence>
<accession>A0ABQ4YYI5</accession>
<dbReference type="PANTHER" id="PTHR33116:SF84">
    <property type="entry name" value="RNA-DIRECTED DNA POLYMERASE"/>
    <property type="match status" value="1"/>
</dbReference>
<feature type="region of interest" description="Disordered" evidence="1">
    <location>
        <begin position="82"/>
        <end position="125"/>
    </location>
</feature>
<dbReference type="Gene3D" id="3.60.10.10">
    <property type="entry name" value="Endonuclease/exonuclease/phosphatase"/>
    <property type="match status" value="1"/>
</dbReference>
<reference evidence="3" key="1">
    <citation type="journal article" date="2022" name="Int. J. Mol. Sci.">
        <title>Draft Genome of Tanacetum Coccineum: Genomic Comparison of Closely Related Tanacetum-Family Plants.</title>
        <authorList>
            <person name="Yamashiro T."/>
            <person name="Shiraishi A."/>
            <person name="Nakayama K."/>
            <person name="Satake H."/>
        </authorList>
    </citation>
    <scope>NUCLEOTIDE SEQUENCE</scope>
</reference>
<name>A0ABQ4YYI5_9ASTR</name>
<evidence type="ECO:0000256" key="1">
    <source>
        <dbReference type="SAM" id="MobiDB-lite"/>
    </source>
</evidence>
<dbReference type="EMBL" id="BQNB010010793">
    <property type="protein sequence ID" value="GJS82036.1"/>
    <property type="molecule type" value="Genomic_DNA"/>
</dbReference>
<feature type="compositionally biased region" description="Basic and acidic residues" evidence="1">
    <location>
        <begin position="32"/>
        <end position="50"/>
    </location>
</feature>
<dbReference type="SUPFAM" id="SSF56672">
    <property type="entry name" value="DNA/RNA polymerases"/>
    <property type="match status" value="1"/>
</dbReference>
<sequence>MVATSQPKNMLKSLNSKPGDLATKFISINGKHIMDRRSETYTQPLRDESVKSNVEQPSQHDDGNPLMPMRQVQFGTKRGDAMHEKPVNETQPPKDDGQRLTSDTWEDPNVCATKPTEATPSSPQKKSFLNVVTKETKNPTNLKVNFRSLVNSEQVENSDCVLPVEHVIAAQNKFANSLICFFVGKKVAFQLVQNYVSNTWSKFGFQKVMCDDDDVYYFKFTSMTGLEQVKVHKVPVVAYSKDGLSLIATQIGKPIMFDAFTNAMCAEPWGRLGFARALIEVTTEIELKHEVTMVVPVVDGEGHAMEKMEIKYDWKPLRQVGGKEDTITVKDKENDSDYESKVEEMVSEYDTTKGQALPHKTFLMFSMASWNIRGLNRIPKQSEVRQVMSENQLSVLSWSPMWISTRWSKDVVDVVVMAQTDQAVHAKVIHRADQKAICCTFIYAGNDPRERRLLWADLSLHKRVVRRLPWVLLGDFNVPLNMEDICTGFSSMNSAMCDFKDYVRSIEVMDIHNTGLHFTWNQKPRGRNGVLKKLDRIMGNLDFIDTYQGSFLEVLNTHWNISVAGHSMFQVVCTAIHDFFSNGKLLKEINHTFLALIPKVATPLKVNDYGPISCCNVIYKCISKILTNRIIEGIKEVVSKNYSAFVPGRQISDNILITQELMHNYHRNRGSPRCAFKVDIQKAYDTVDWRFLGFILKCFRFHSTMIKWIMACVTSASFSIYIKGLRQGDPLLPYLFTLVMEILTLILQRRVYDLFIFGHGDLESARVIMASLDEFKKVSGLIPSIPKSTTFFCNVLNHVKTAILNILPFAEGELPVNYLSVSLISYRLLNRDCKVLVEKSRNRIGDWKNKSLSFAGRLQLCKSVISSMQVYWVSVLVIPIGIVTDIQ</sequence>
<feature type="domain" description="Reverse transcriptase" evidence="2">
    <location>
        <begin position="606"/>
        <end position="821"/>
    </location>
</feature>
<feature type="compositionally biased region" description="Basic and acidic residues" evidence="1">
    <location>
        <begin position="82"/>
        <end position="98"/>
    </location>
</feature>
<feature type="region of interest" description="Disordered" evidence="1">
    <location>
        <begin position="1"/>
        <end position="69"/>
    </location>
</feature>
<feature type="compositionally biased region" description="Polar residues" evidence="1">
    <location>
        <begin position="1"/>
        <end position="16"/>
    </location>
</feature>
<dbReference type="CDD" id="cd01650">
    <property type="entry name" value="RT_nLTR_like"/>
    <property type="match status" value="1"/>
</dbReference>
<dbReference type="PANTHER" id="PTHR33116">
    <property type="entry name" value="REVERSE TRANSCRIPTASE ZINC-BINDING DOMAIN-CONTAINING PROTEIN-RELATED-RELATED"/>
    <property type="match status" value="1"/>
</dbReference>
<comment type="caution">
    <text evidence="3">The sequence shown here is derived from an EMBL/GenBank/DDBJ whole genome shotgun (WGS) entry which is preliminary data.</text>
</comment>
<dbReference type="InterPro" id="IPR043502">
    <property type="entry name" value="DNA/RNA_pol_sf"/>
</dbReference>
<gene>
    <name evidence="3" type="ORF">Tco_0748577</name>
</gene>
<evidence type="ECO:0000313" key="3">
    <source>
        <dbReference type="EMBL" id="GJS82036.1"/>
    </source>
</evidence>
<protein>
    <submittedName>
        <fullName evidence="3">Reverse transcriptase domain, reverse transcriptase zinc-binding domain protein</fullName>
    </submittedName>
</protein>
<dbReference type="InterPro" id="IPR000477">
    <property type="entry name" value="RT_dom"/>
</dbReference>
<keyword evidence="4" id="KW-1185">Reference proteome</keyword>
<keyword evidence="3" id="KW-0808">Transferase</keyword>
<dbReference type="GO" id="GO:0003964">
    <property type="term" value="F:RNA-directed DNA polymerase activity"/>
    <property type="evidence" value="ECO:0007669"/>
    <property type="project" value="UniProtKB-KW"/>
</dbReference>
<dbReference type="InterPro" id="IPR036691">
    <property type="entry name" value="Endo/exonu/phosph_ase_sf"/>
</dbReference>
<proteinExistence type="predicted"/>
<dbReference type="Pfam" id="PF00078">
    <property type="entry name" value="RVT_1"/>
    <property type="match status" value="1"/>
</dbReference>
<feature type="compositionally biased region" description="Polar residues" evidence="1">
    <location>
        <begin position="116"/>
        <end position="125"/>
    </location>
</feature>
<keyword evidence="3" id="KW-0548">Nucleotidyltransferase</keyword>
<keyword evidence="3" id="KW-0695">RNA-directed DNA polymerase</keyword>
<evidence type="ECO:0000313" key="4">
    <source>
        <dbReference type="Proteomes" id="UP001151760"/>
    </source>
</evidence>